<reference evidence="3 4" key="1">
    <citation type="submission" date="2017-11" db="EMBL/GenBank/DDBJ databases">
        <title>Animal gut microbial communities from fecal samples from Wisconsin, USA.</title>
        <authorList>
            <person name="Neumann A."/>
        </authorList>
    </citation>
    <scope>NUCLEOTIDE SEQUENCE [LARGE SCALE GENOMIC DNA]</scope>
    <source>
        <strain evidence="3 4">UWS3</strain>
    </source>
</reference>
<keyword evidence="4" id="KW-1185">Reference proteome</keyword>
<comment type="caution">
    <text evidence="3">The sequence shown here is derived from an EMBL/GenBank/DDBJ whole genome shotgun (WGS) entry which is preliminary data.</text>
</comment>
<keyword evidence="1" id="KW-1133">Transmembrane helix</keyword>
<dbReference type="InterPro" id="IPR011004">
    <property type="entry name" value="Trimer_LpxA-like_sf"/>
</dbReference>
<accession>A0A2M9A436</accession>
<dbReference type="RefSeq" id="WP_157797823.1">
    <property type="nucleotide sequence ID" value="NZ_PGEX01000001.1"/>
</dbReference>
<name>A0A2M9A436_9BACT</name>
<keyword evidence="1" id="KW-0472">Membrane</keyword>
<dbReference type="SUPFAM" id="SSF51161">
    <property type="entry name" value="Trimeric LpxA-like enzymes"/>
    <property type="match status" value="1"/>
</dbReference>
<evidence type="ECO:0000313" key="4">
    <source>
        <dbReference type="Proteomes" id="UP000231134"/>
    </source>
</evidence>
<gene>
    <name evidence="3" type="ORF">BGX16_0406</name>
</gene>
<evidence type="ECO:0000256" key="1">
    <source>
        <dbReference type="SAM" id="Phobius"/>
    </source>
</evidence>
<keyword evidence="1" id="KW-0812">Transmembrane</keyword>
<feature type="domain" description="Cadherin-like beta-sandwich-like" evidence="2">
    <location>
        <begin position="2017"/>
        <end position="2125"/>
    </location>
</feature>
<proteinExistence type="predicted"/>
<evidence type="ECO:0000313" key="3">
    <source>
        <dbReference type="EMBL" id="PJJ40480.1"/>
    </source>
</evidence>
<protein>
    <submittedName>
        <fullName evidence="3">Cadherin-like protein</fullName>
    </submittedName>
</protein>
<dbReference type="Pfam" id="PF12733">
    <property type="entry name" value="Cadherin-like"/>
    <property type="match status" value="1"/>
</dbReference>
<organism evidence="3 4">
    <name type="scientific">Hallerella succinigenes</name>
    <dbReference type="NCBI Taxonomy" id="1896222"/>
    <lineage>
        <taxon>Bacteria</taxon>
        <taxon>Pseudomonadati</taxon>
        <taxon>Fibrobacterota</taxon>
        <taxon>Fibrobacteria</taxon>
        <taxon>Fibrobacterales</taxon>
        <taxon>Fibrobacteraceae</taxon>
        <taxon>Hallerella</taxon>
    </lineage>
</organism>
<dbReference type="EMBL" id="PGEX01000001">
    <property type="protein sequence ID" value="PJJ40480.1"/>
    <property type="molecule type" value="Genomic_DNA"/>
</dbReference>
<evidence type="ECO:0000259" key="2">
    <source>
        <dbReference type="Pfam" id="PF12733"/>
    </source>
</evidence>
<dbReference type="Proteomes" id="UP000231134">
    <property type="component" value="Unassembled WGS sequence"/>
</dbReference>
<sequence>MRPFLRMVGEESPWLQPLWVFRAPPLRASDASPQRLAYSKKCSRFYIYLMLSKILQILFIACSVVLSQSVETGESFNKYMSPDGGINPLSGTVSFSVPLATLSAGGVSTSFALNYSGNVSQSVKNRNDLSPTSWVGLGWSMGFAKIVSENNHSMSLLDDFYYLVTAEGIRYKLIYEGNRWWIEGLPYWLVERHVETKILSGKTFEIVVGWILTDDSGNKYQYGDMSYCMSNTLDTACSAQGATAYELGFPAFGHTGESIDGNDVPYPVSWSLAKIYDWKNNSLTYSYYQFQEKIKHGSWTSQNRYTKETYLKEVRSSMGSYVKFVLSDKNEGDFEGEVVDAIGKEELSADDEIDAFVDPLKRKFLSKVELYGMDGEILQTVGFCYEALKVSPSLDADENKKYTKRLLTRIVWANGAGKETKRESYEYYDNVYKAYLNDSYALGMMKEIQGANCGKVSFDYVYQAIDKQPLTIHSEKLPVVNVSLGYLEDGTPYLLGVDKNEKKVVVYYWRNGAWNIRKELSSLPYHDKGYFITEKNNWFAYVTGDGDSYDMYPVVWDGASWQVKPYVHDDGDKELVLTGPNYIVKGNLSSDESTLTLTVPWTLWGNTFVIDTLSADEGSMDNQFLQIYPSENHIAVSYIGEDLGNNYRVRIFSFKYDASGISVQKTYDNDDLDDDNRYYWGNGYLFGAVESTGLWGQRAEAYHWNGSGWTKLLNYDVHGVQGVPRAQAVGYNYVAMRHNDNDDLTLFDWDGESWRIPFENRNMVHHDDFDLLKEAEWDAVGSSHFFVTRRPKVDNIIKIPYFCWPKFKRWGVKWKCKYVRVWSETHSGANIELFERQNDGGWIRYGEVNTDDSKSEKHLVVGSNWYIEKRSNKAFLWDGVKWNEEQLDINWSHFEDIRTPSGQGPTTVELFDESYTIGDFFAVEGSTGLPEEGTTRVYYKKNDSFVKNKGVLLVEKKTVQDPIIDKEYSYKYVYNFDNAPDVAFDYVNNTPLITTVRVELPDNSGMIERELCPIDYSDVGLGLGKICAERTYVGEVIEKSSISKYTRYHNSNWPNLLHVDAVSSVETYIKGVKSKDSIEYNIALNGLPSRKLFFENGSNDISNEQVLRYSAEEYAFERNGNHLRNPLLSYSCKPNCTSGKVVQATAARYAAANDSIGIPHLVEEWIYNPDSLVNGNSFQGIPWALNENPSGIWKKNSAVLKFLNGFAVEKTDALGNKTARVVDDDSIAFERAVVQNAGFDEILVVPGDRCDENGMEVTSECHLLPLQGRATDGEGASNGRFSKVVMDLRYGFSGVVKQARQAKYRFSAWVQNADNTSATVTLSLNGIQKYNWTLDGNAAGNWHYVEWEGEVNSGLQNVSLSSTGNTRVQDIRMIPAGAAAMVKYYDVHFGMPVAEVDDRGVGKHITLDENGRIKKTFGEDVSGSLRLVSENDFIDARCSDPSLGSDDLASLSFDSKPILQSSTNRNLQYVLAGNKEDVVISWEPKNSEDAVRYRLYADGESASAGWHYDCCSATDGLYATFDDNTSYTLEIDVGADSVGIYTVHIQKTSSGWVGYGNILRKAEMPLFISKGDSSKIVYSAPDGVYTADFSGNAWIENLVTLQKSKALSGTTSGGNSYLLSMPRILMVDSTSNENAELFSGNSETWSNNGYIFDASVYGLDFAMSANSTGNVCAAYVKTAAHDSTTPSVLASSCFINNVWMPIGGYTVFGQDFDAPPSVVPGIIENGDVFGVDLTTGPGGKLYVAYVARNPYFELYKDDVIAEHGDSVSSPKFLIIKRLFDSSESGISGSGSIWAGPTLTKDSASGDMLPNYLGDFVFMDDSIPLTMVKQFKIVGDADYIYLAVAYNVSVDNTGKTAITVLRGEFVDTEDEDGIPEHRLQFTPYEDASIVNSAGLPVEQERRIIAYLESDAPFDFAVRNGIPYVLFANSQNEDGLTLVSYRDSRWLSVGIPAFIKSNKMVNSASLAFGSNGTPAVVVRASDKETKSRRKHIVPMKYVSADDVDITLSGIQVTGAVTTISSEFRQYILNYSAKVLSNDSVIEISPALMEPLDVASVQVLHNGNQVSYEGVNFFGALISWVGSIFSPGYNFQDLTSEIHLEPGENRIEINVIGANGVSLTYTIDLVREHPTADSSDKTLQYSISTNSNLIPVGIALDTALYVSRGDSSYRKFCIQFPFGVRLWFKGTTYFRSTCVDLDFSKASIDTLFLEDEYGNKQVIFVEDDNIAENKNESDDDSSGVDEHENIPLPYRNLLGHKVYATGYMALYDRASISADEVVGETVEVCAGANVLAQMTVEGDVLLRSNSNVEDITLGGNLYMQDGATHGQIEHRDVHIADIPVNYFVTGITDFIVGVNDSATISSGAYKDFHAYANSEIHFEEGEYYFDSFVVEPDVRVYFDGPVRLWVQNGISIADRAGLYNSPGGAENVFLYTNTTDLMYFGVYSDFASILVAPFASVSLAPRSRWEGLIWANNIYVQADAVIE</sequence>
<dbReference type="InterPro" id="IPR025883">
    <property type="entry name" value="Cadherin-like_domain"/>
</dbReference>
<feature type="transmembrane region" description="Helical" evidence="1">
    <location>
        <begin position="45"/>
        <end position="66"/>
    </location>
</feature>
<dbReference type="OrthoDB" id="9814627at2"/>